<feature type="domain" description="C2H2-type" evidence="3">
    <location>
        <begin position="298"/>
        <end position="325"/>
    </location>
</feature>
<dbReference type="SMART" id="SM00355">
    <property type="entry name" value="ZnF_C2H2"/>
    <property type="match status" value="1"/>
</dbReference>
<evidence type="ECO:0000259" key="3">
    <source>
        <dbReference type="PROSITE" id="PS50157"/>
    </source>
</evidence>
<dbReference type="PROSITE" id="PS50157">
    <property type="entry name" value="ZINC_FINGER_C2H2_2"/>
    <property type="match status" value="1"/>
</dbReference>
<dbReference type="AlphaFoldDB" id="A0A6J8ADC9"/>
<evidence type="ECO:0000313" key="4">
    <source>
        <dbReference type="EMBL" id="CAC5365959.1"/>
    </source>
</evidence>
<name>A0A6J8ADC9_MYTCO</name>
<evidence type="ECO:0000313" key="5">
    <source>
        <dbReference type="Proteomes" id="UP000507470"/>
    </source>
</evidence>
<proteinExistence type="predicted"/>
<dbReference type="InterPro" id="IPR013087">
    <property type="entry name" value="Znf_C2H2_type"/>
</dbReference>
<keyword evidence="1" id="KW-0862">Zinc</keyword>
<reference evidence="4 5" key="1">
    <citation type="submission" date="2020-06" db="EMBL/GenBank/DDBJ databases">
        <authorList>
            <person name="Li R."/>
            <person name="Bekaert M."/>
        </authorList>
    </citation>
    <scope>NUCLEOTIDE SEQUENCE [LARGE SCALE GENOMIC DNA]</scope>
    <source>
        <strain evidence="5">wild</strain>
    </source>
</reference>
<dbReference type="OrthoDB" id="10347039at2759"/>
<keyword evidence="5" id="KW-1185">Reference proteome</keyword>
<dbReference type="GO" id="GO:0008270">
    <property type="term" value="F:zinc ion binding"/>
    <property type="evidence" value="ECO:0007669"/>
    <property type="project" value="UniProtKB-KW"/>
</dbReference>
<evidence type="ECO:0000256" key="1">
    <source>
        <dbReference type="PROSITE-ProRule" id="PRU00042"/>
    </source>
</evidence>
<dbReference type="Gene3D" id="3.30.160.60">
    <property type="entry name" value="Classic Zinc Finger"/>
    <property type="match status" value="1"/>
</dbReference>
<accession>A0A6J8ADC9</accession>
<gene>
    <name evidence="4" type="ORF">MCOR_6434</name>
</gene>
<keyword evidence="1" id="KW-0863">Zinc-finger</keyword>
<dbReference type="InterPro" id="IPR036236">
    <property type="entry name" value="Znf_C2H2_sf"/>
</dbReference>
<organism evidence="4 5">
    <name type="scientific">Mytilus coruscus</name>
    <name type="common">Sea mussel</name>
    <dbReference type="NCBI Taxonomy" id="42192"/>
    <lineage>
        <taxon>Eukaryota</taxon>
        <taxon>Metazoa</taxon>
        <taxon>Spiralia</taxon>
        <taxon>Lophotrochozoa</taxon>
        <taxon>Mollusca</taxon>
        <taxon>Bivalvia</taxon>
        <taxon>Autobranchia</taxon>
        <taxon>Pteriomorphia</taxon>
        <taxon>Mytilida</taxon>
        <taxon>Mytiloidea</taxon>
        <taxon>Mytilidae</taxon>
        <taxon>Mytilinae</taxon>
        <taxon>Mytilus</taxon>
    </lineage>
</organism>
<protein>
    <recommendedName>
        <fullName evidence="3">C2H2-type domain-containing protein</fullName>
    </recommendedName>
</protein>
<evidence type="ECO:0000256" key="2">
    <source>
        <dbReference type="SAM" id="MobiDB-lite"/>
    </source>
</evidence>
<dbReference type="EMBL" id="CACVKT020001210">
    <property type="protein sequence ID" value="CAC5365959.1"/>
    <property type="molecule type" value="Genomic_DNA"/>
</dbReference>
<feature type="compositionally biased region" description="Basic and acidic residues" evidence="2">
    <location>
        <begin position="90"/>
        <end position="100"/>
    </location>
</feature>
<dbReference type="SUPFAM" id="SSF57667">
    <property type="entry name" value="beta-beta-alpha zinc fingers"/>
    <property type="match status" value="1"/>
</dbReference>
<dbReference type="PROSITE" id="PS00028">
    <property type="entry name" value="ZINC_FINGER_C2H2_1"/>
    <property type="match status" value="1"/>
</dbReference>
<feature type="compositionally biased region" description="Low complexity" evidence="2">
    <location>
        <begin position="64"/>
        <end position="73"/>
    </location>
</feature>
<feature type="region of interest" description="Disordered" evidence="2">
    <location>
        <begin position="57"/>
        <end position="102"/>
    </location>
</feature>
<sequence length="376" mass="42527">MERNKIHQITSIAITSYEDEDVSTAVQEERTEGLLSYKQASFPGNFKKNLRHRYCSQKQVDAGSSQSNSPSEEVSLKDLPRHSPTSLKSLEIESTSKKTEDDSDVIIESARGSPDFTQMSFIQQEHSPTKKYGLEFLHKKELVNDPFGHPSHKYFRSEMTTRPQEQNIHKSQNTTQQLLHQHSPGFPSPLFMSSANSSPFRPVPEASNIFSFDMPFESLDLDRKVSSAYPGMSPGINFSFPPSAIMHNPMSQMNQLAVSSRGMYPSQSFDMHLSKIRRQAVLEQNHHQLRTLSDSDAYSCPVCNQVFFSYHSLAKHMAKHLATETVPHGDNNNKGHYCSVCNRAVINSPPKVVFMRLYFKYCIAGNVCCLQVMSFS</sequence>
<dbReference type="Proteomes" id="UP000507470">
    <property type="component" value="Unassembled WGS sequence"/>
</dbReference>
<keyword evidence="1" id="KW-0479">Metal-binding</keyword>